<organism evidence="1 2">
    <name type="scientific">Schistosoma mattheei</name>
    <dbReference type="NCBI Taxonomy" id="31246"/>
    <lineage>
        <taxon>Eukaryota</taxon>
        <taxon>Metazoa</taxon>
        <taxon>Spiralia</taxon>
        <taxon>Lophotrochozoa</taxon>
        <taxon>Platyhelminthes</taxon>
        <taxon>Trematoda</taxon>
        <taxon>Digenea</taxon>
        <taxon>Strigeidida</taxon>
        <taxon>Schistosomatoidea</taxon>
        <taxon>Schistosomatidae</taxon>
        <taxon>Schistosoma</taxon>
    </lineage>
</organism>
<dbReference type="AlphaFoldDB" id="A0A183P6M7"/>
<dbReference type="EMBL" id="UZAL01030188">
    <property type="protein sequence ID" value="VDP52504.1"/>
    <property type="molecule type" value="Genomic_DNA"/>
</dbReference>
<dbReference type="Proteomes" id="UP000269396">
    <property type="component" value="Unassembled WGS sequence"/>
</dbReference>
<evidence type="ECO:0000313" key="2">
    <source>
        <dbReference type="Proteomes" id="UP000269396"/>
    </source>
</evidence>
<reference evidence="1 2" key="1">
    <citation type="submission" date="2018-11" db="EMBL/GenBank/DDBJ databases">
        <authorList>
            <consortium name="Pathogen Informatics"/>
        </authorList>
    </citation>
    <scope>NUCLEOTIDE SEQUENCE [LARGE SCALE GENOMIC DNA]</scope>
    <source>
        <strain>Denwood</strain>
        <strain evidence="2">Zambia</strain>
    </source>
</reference>
<keyword evidence="2" id="KW-1185">Reference proteome</keyword>
<name>A0A183P6M7_9TREM</name>
<proteinExistence type="predicted"/>
<gene>
    <name evidence="1" type="ORF">SMTD_LOCUS10013</name>
</gene>
<sequence>MQQSNHTRWRIFARCKHGESDADGNAQFGKARTAYLQMKNICNSTVCQLSTPKSEFSLQISRQFYCMEREIGELRNSSSRKYKCLLLAVYTKYIRSVGQTLSATIYCGREQTGFQLRKKSGRSAVRL</sequence>
<evidence type="ECO:0000313" key="1">
    <source>
        <dbReference type="EMBL" id="VDP52504.1"/>
    </source>
</evidence>
<protein>
    <submittedName>
        <fullName evidence="1">Uncharacterized protein</fullName>
    </submittedName>
</protein>
<accession>A0A183P6M7</accession>